<evidence type="ECO:0000313" key="5">
    <source>
        <dbReference type="EMBL" id="KAG2084815.1"/>
    </source>
</evidence>
<dbReference type="GeneID" id="64705006"/>
<dbReference type="GO" id="GO:0005829">
    <property type="term" value="C:cytosol"/>
    <property type="evidence" value="ECO:0007669"/>
    <property type="project" value="TreeGrafter"/>
</dbReference>
<dbReference type="PANTHER" id="PTHR23346">
    <property type="entry name" value="TRANSLATIONAL ACTIVATOR GCN1-RELATED"/>
    <property type="match status" value="1"/>
</dbReference>
<dbReference type="AlphaFoldDB" id="A0A9P7EQQ7"/>
<dbReference type="Proteomes" id="UP000823399">
    <property type="component" value="Unassembled WGS sequence"/>
</dbReference>
<gene>
    <name evidence="5" type="ORF">F5147DRAFT_782320</name>
</gene>
<evidence type="ECO:0000259" key="4">
    <source>
        <dbReference type="Pfam" id="PF23271"/>
    </source>
</evidence>
<dbReference type="InterPro" id="IPR011989">
    <property type="entry name" value="ARM-like"/>
</dbReference>
<feature type="repeat" description="HEAT" evidence="2">
    <location>
        <begin position="73"/>
        <end position="111"/>
    </location>
</feature>
<accession>A0A9P7EQQ7</accession>
<proteinExistence type="predicted"/>
<dbReference type="GO" id="GO:0019887">
    <property type="term" value="F:protein kinase regulator activity"/>
    <property type="evidence" value="ECO:0007669"/>
    <property type="project" value="TreeGrafter"/>
</dbReference>
<reference evidence="5" key="1">
    <citation type="journal article" date="2020" name="New Phytol.">
        <title>Comparative genomics reveals dynamic genome evolution in host specialist ectomycorrhizal fungi.</title>
        <authorList>
            <person name="Lofgren L.A."/>
            <person name="Nguyen N.H."/>
            <person name="Vilgalys R."/>
            <person name="Ruytinx J."/>
            <person name="Liao H.L."/>
            <person name="Branco S."/>
            <person name="Kuo A."/>
            <person name="LaButti K."/>
            <person name="Lipzen A."/>
            <person name="Andreopoulos W."/>
            <person name="Pangilinan J."/>
            <person name="Riley R."/>
            <person name="Hundley H."/>
            <person name="Na H."/>
            <person name="Barry K."/>
            <person name="Grigoriev I.V."/>
            <person name="Stajich J.E."/>
            <person name="Kennedy P.G."/>
        </authorList>
    </citation>
    <scope>NUCLEOTIDE SEQUENCE</scope>
    <source>
        <strain evidence="5">FC423</strain>
    </source>
</reference>
<dbReference type="PANTHER" id="PTHR23346:SF7">
    <property type="entry name" value="STALLED RIBOSOME SENSOR GCN1"/>
    <property type="match status" value="1"/>
</dbReference>
<dbReference type="OrthoDB" id="5148094at2759"/>
<evidence type="ECO:0000313" key="6">
    <source>
        <dbReference type="Proteomes" id="UP000823399"/>
    </source>
</evidence>
<evidence type="ECO:0000256" key="3">
    <source>
        <dbReference type="SAM" id="MobiDB-lite"/>
    </source>
</evidence>
<sequence length="532" mass="57939">MYSSEEFEQQETASRTTGRAKPQVWQEGSGAKIFQFFIPSRILLIFVLTKMFALCCAIESTSDAQRDGHENEILNMVRASLVDDDASVRSAAAKAFDVLQEHLGPGASSDTALQALREVLSVWASTVFPVLIPALIATPMTVFNARALASLVTSCWACLEQAPHCHPWSISEASIRDPEGLNTLMLLFLGWAKSNAPKRRISSCNLFAVFCEESDLDSLLYCVDWVRQLVSLFDDQEVPVHTAAWQAFDVFVKSVPKDELESLSGPPAPDDQEHCLQKGVAPTVPIIIAGLTIGSNEQCENAAYAIGDLVERTEESAIKPFMLPHPLGVKTAILSALASMLERISGHVKLFFPQLQRTFVKAVSNTSSAIVRTRAADALGILMHSQPRVDPVVMELIAGARSSEEEIAASFVLALSNIVKSSSAHGGIGDKARESCIELVHDAFRESHEDHYVQATAALIASLSTNPQSLKPIVNRHATEMYPQKLVEAGTTQQHCFALSSFSSSMAQMKSHSRSSLDMFSPVNLKPVQDDA</sequence>
<dbReference type="Gene3D" id="1.25.10.10">
    <property type="entry name" value="Leucine-rich Repeat Variant"/>
    <property type="match status" value="3"/>
</dbReference>
<evidence type="ECO:0000256" key="1">
    <source>
        <dbReference type="ARBA" id="ARBA00022737"/>
    </source>
</evidence>
<dbReference type="EMBL" id="JABBWM010000200">
    <property type="protein sequence ID" value="KAG2084815.1"/>
    <property type="molecule type" value="Genomic_DNA"/>
</dbReference>
<dbReference type="InterPro" id="IPR016024">
    <property type="entry name" value="ARM-type_fold"/>
</dbReference>
<dbReference type="InterPro" id="IPR057546">
    <property type="entry name" value="HEAT_GCN1"/>
</dbReference>
<feature type="domain" description="Stalled ribosome sensor GCN1-like HEAT repeats region" evidence="4">
    <location>
        <begin position="173"/>
        <end position="263"/>
    </location>
</feature>
<dbReference type="GO" id="GO:0006417">
    <property type="term" value="P:regulation of translation"/>
    <property type="evidence" value="ECO:0007669"/>
    <property type="project" value="TreeGrafter"/>
</dbReference>
<name>A0A9P7EQQ7_9AGAM</name>
<protein>
    <submittedName>
        <fullName evidence="5">Armadillo-type protein</fullName>
    </submittedName>
</protein>
<dbReference type="PROSITE" id="PS50077">
    <property type="entry name" value="HEAT_REPEAT"/>
    <property type="match status" value="1"/>
</dbReference>
<organism evidence="5 6">
    <name type="scientific">Suillus discolor</name>
    <dbReference type="NCBI Taxonomy" id="1912936"/>
    <lineage>
        <taxon>Eukaryota</taxon>
        <taxon>Fungi</taxon>
        <taxon>Dikarya</taxon>
        <taxon>Basidiomycota</taxon>
        <taxon>Agaricomycotina</taxon>
        <taxon>Agaricomycetes</taxon>
        <taxon>Agaricomycetidae</taxon>
        <taxon>Boletales</taxon>
        <taxon>Suillineae</taxon>
        <taxon>Suillaceae</taxon>
        <taxon>Suillus</taxon>
    </lineage>
</organism>
<comment type="caution">
    <text evidence="5">The sequence shown here is derived from an EMBL/GenBank/DDBJ whole genome shotgun (WGS) entry which is preliminary data.</text>
</comment>
<dbReference type="SUPFAM" id="SSF48371">
    <property type="entry name" value="ARM repeat"/>
    <property type="match status" value="1"/>
</dbReference>
<dbReference type="GO" id="GO:0034198">
    <property type="term" value="P:cellular response to amino acid starvation"/>
    <property type="evidence" value="ECO:0007669"/>
    <property type="project" value="TreeGrafter"/>
</dbReference>
<evidence type="ECO:0000256" key="2">
    <source>
        <dbReference type="PROSITE-ProRule" id="PRU00103"/>
    </source>
</evidence>
<feature type="region of interest" description="Disordered" evidence="3">
    <location>
        <begin position="1"/>
        <end position="22"/>
    </location>
</feature>
<dbReference type="InterPro" id="IPR021133">
    <property type="entry name" value="HEAT_type_2"/>
</dbReference>
<keyword evidence="1" id="KW-0677">Repeat</keyword>
<keyword evidence="6" id="KW-1185">Reference proteome</keyword>
<dbReference type="RefSeq" id="XP_041284570.1">
    <property type="nucleotide sequence ID" value="XM_041442747.1"/>
</dbReference>
<dbReference type="Pfam" id="PF23271">
    <property type="entry name" value="HEAT_GCN1"/>
    <property type="match status" value="1"/>
</dbReference>